<dbReference type="STRING" id="690850.Desaf_0336"/>
<dbReference type="EMBL" id="CP003221">
    <property type="protein sequence ID" value="EGJ48693.1"/>
    <property type="molecule type" value="Genomic_DNA"/>
</dbReference>
<evidence type="ECO:0000313" key="10">
    <source>
        <dbReference type="EMBL" id="EGJ48693.1"/>
    </source>
</evidence>
<dbReference type="Proteomes" id="UP000007844">
    <property type="component" value="Chromosome"/>
</dbReference>
<dbReference type="Gene3D" id="3.30.70.20">
    <property type="match status" value="1"/>
</dbReference>
<dbReference type="PANTHER" id="PTHR43498:SF1">
    <property type="entry name" value="COB--COM HETERODISULFIDE REDUCTASE IRON-SULFUR SUBUNIT A"/>
    <property type="match status" value="1"/>
</dbReference>
<evidence type="ECO:0000256" key="7">
    <source>
        <dbReference type="ARBA" id="ARBA00023004"/>
    </source>
</evidence>
<dbReference type="PROSITE" id="PS51379">
    <property type="entry name" value="4FE4S_FER_2"/>
    <property type="match status" value="2"/>
</dbReference>
<dbReference type="InterPro" id="IPR023753">
    <property type="entry name" value="FAD/NAD-binding_dom"/>
</dbReference>
<sequence>MPQKIGVYFDQSSVGQYLDLEGLSTYVKNQFGDLTPVVKIHPRLNSQAGRELIKADLDSGAIDTVCVCGTSPRVDWDIFDFGPGVLVDRVNLREQCVMCYKNPDGTLPQAGAIPEDLRLMAQDYVKMGVTKLTKMGMSDPQVIESVRTILVLGGGWTGLTSALNAAALDYDVVLVEKEQVLGGYAAKMYKTVPLAYPYTDAHDTGIDLKIAAVKAHPKITIHTGTSLVELKGAPGKYEAKLANGDTFPVGSVVLATGFKPLDPNLLAPLGYGKSKDIITTMQLEEMAKAGKIVRPSDGQPARNVVFVLSLEAMLDEALAKAAEWREKIKNPEPVGEATDSKDQPKEEKAEGFVFEKLESIRHMPFSNEVSTLTALKQARYVREFSKDAVAYVFYDHMMVPGINERYYKAAQDESGVMLAKGTVYEIGMAGGQLTVKARDTLLGSDIEVPADLVVLPTGMVPTTAMDPVLNLQYRQGPALPDLVLFDGFADSNYICFPYETRRTGIYAAGTVRQPMLMARSEDDANGATLKAIQCLVSANRGMAVHPRSGDSSYPKFNFVRCTQCKRCTEECPFGVLDDDEKGTPQPNPSRCRRCGTCMGACPERVISFDNYNVDMIGSMIKQMEIPPDMKKGGPRVLILVCENDAYPAIDMAAMRGLRWSPYVRFIPVRCLGSVNSIWIADAMSKGTDGVMLLGCKFGDDYQCHFVKGSELCNRRMVNIADSLKRLGVEPERVVQEQLAIDEYDRVPTLIDNFINYILKIGPNPFKGY</sequence>
<dbReference type="HOGENOM" id="CLU_020302_0_0_7"/>
<evidence type="ECO:0000259" key="9">
    <source>
        <dbReference type="PROSITE" id="PS51379"/>
    </source>
</evidence>
<keyword evidence="4" id="KW-0479">Metal-binding</keyword>
<dbReference type="GO" id="GO:0016491">
    <property type="term" value="F:oxidoreductase activity"/>
    <property type="evidence" value="ECO:0007669"/>
    <property type="project" value="UniProtKB-KW"/>
</dbReference>
<evidence type="ECO:0000256" key="6">
    <source>
        <dbReference type="ARBA" id="ARBA00023002"/>
    </source>
</evidence>
<evidence type="ECO:0000256" key="4">
    <source>
        <dbReference type="ARBA" id="ARBA00022723"/>
    </source>
</evidence>
<dbReference type="Pfam" id="PF07992">
    <property type="entry name" value="Pyr_redox_2"/>
    <property type="match status" value="1"/>
</dbReference>
<dbReference type="AlphaFoldDB" id="F3YU87"/>
<dbReference type="Gene3D" id="3.50.50.60">
    <property type="entry name" value="FAD/NAD(P)-binding domain"/>
    <property type="match status" value="1"/>
</dbReference>
<dbReference type="Pfam" id="PF13187">
    <property type="entry name" value="Fer4_9"/>
    <property type="match status" value="1"/>
</dbReference>
<dbReference type="InterPro" id="IPR039650">
    <property type="entry name" value="HdrA-like"/>
</dbReference>
<dbReference type="RefSeq" id="WP_014258545.1">
    <property type="nucleotide sequence ID" value="NC_016629.1"/>
</dbReference>
<dbReference type="SUPFAM" id="SSF54862">
    <property type="entry name" value="4Fe-4S ferredoxins"/>
    <property type="match status" value="1"/>
</dbReference>
<dbReference type="PRINTS" id="PR00368">
    <property type="entry name" value="FADPNR"/>
</dbReference>
<dbReference type="Pfam" id="PF02662">
    <property type="entry name" value="FlpD"/>
    <property type="match status" value="1"/>
</dbReference>
<dbReference type="KEGG" id="daf:Desaf_0336"/>
<keyword evidence="8" id="KW-0411">Iron-sulfur</keyword>
<accession>F3YU87</accession>
<dbReference type="InterPro" id="IPR036188">
    <property type="entry name" value="FAD/NAD-bd_sf"/>
</dbReference>
<keyword evidence="3" id="KW-0004">4Fe-4S</keyword>
<comment type="cofactor">
    <cofactor evidence="1">
        <name>FAD</name>
        <dbReference type="ChEBI" id="CHEBI:57692"/>
    </cofactor>
</comment>
<keyword evidence="11" id="KW-1185">Reference proteome</keyword>
<keyword evidence="5" id="KW-0285">Flavoprotein</keyword>
<dbReference type="PROSITE" id="PS00198">
    <property type="entry name" value="4FE4S_FER_1"/>
    <property type="match status" value="2"/>
</dbReference>
<organism evidence="10 11">
    <name type="scientific">Desulfocurvibacter africanus subsp. africanus str. Walvis Bay</name>
    <dbReference type="NCBI Taxonomy" id="690850"/>
    <lineage>
        <taxon>Bacteria</taxon>
        <taxon>Pseudomonadati</taxon>
        <taxon>Thermodesulfobacteriota</taxon>
        <taxon>Desulfovibrionia</taxon>
        <taxon>Desulfovibrionales</taxon>
        <taxon>Desulfovibrionaceae</taxon>
        <taxon>Desulfocurvibacter</taxon>
    </lineage>
</organism>
<name>F3YU87_DESAF</name>
<protein>
    <submittedName>
        <fullName evidence="10">Methyl-viologen-reducing hydrogenase delta subunit</fullName>
    </submittedName>
</protein>
<evidence type="ECO:0000256" key="2">
    <source>
        <dbReference type="ARBA" id="ARBA00006561"/>
    </source>
</evidence>
<evidence type="ECO:0000256" key="8">
    <source>
        <dbReference type="ARBA" id="ARBA00023014"/>
    </source>
</evidence>
<feature type="domain" description="4Fe-4S ferredoxin-type" evidence="9">
    <location>
        <begin position="582"/>
        <end position="611"/>
    </location>
</feature>
<dbReference type="PANTHER" id="PTHR43498">
    <property type="entry name" value="FERREDOXIN:COB-COM HETERODISULFIDE REDUCTASE SUBUNIT A"/>
    <property type="match status" value="1"/>
</dbReference>
<evidence type="ECO:0000256" key="5">
    <source>
        <dbReference type="ARBA" id="ARBA00022827"/>
    </source>
</evidence>
<evidence type="ECO:0000256" key="3">
    <source>
        <dbReference type="ARBA" id="ARBA00022485"/>
    </source>
</evidence>
<gene>
    <name evidence="10" type="ORF">Desaf_0336</name>
</gene>
<dbReference type="InterPro" id="IPR017900">
    <property type="entry name" value="4Fe4S_Fe_S_CS"/>
</dbReference>
<proteinExistence type="inferred from homology"/>
<evidence type="ECO:0000256" key="1">
    <source>
        <dbReference type="ARBA" id="ARBA00001974"/>
    </source>
</evidence>
<comment type="similarity">
    <text evidence="2">Belongs to the HdrA family.</text>
</comment>
<dbReference type="eggNOG" id="COG1908">
    <property type="taxonomic scope" value="Bacteria"/>
</dbReference>
<dbReference type="InterPro" id="IPR017896">
    <property type="entry name" value="4Fe4S_Fe-S-bd"/>
</dbReference>
<dbReference type="PRINTS" id="PR00411">
    <property type="entry name" value="PNDRDTASEI"/>
</dbReference>
<dbReference type="GO" id="GO:0051539">
    <property type="term" value="F:4 iron, 4 sulfur cluster binding"/>
    <property type="evidence" value="ECO:0007669"/>
    <property type="project" value="UniProtKB-KW"/>
</dbReference>
<reference evidence="10 11" key="1">
    <citation type="journal article" date="2011" name="J. Bacteriol.">
        <title>Genome sequence of the mercury-methylating and pleomorphic Desulfovibrio africanus Strain Walvis Bay.</title>
        <authorList>
            <person name="Brown S.D."/>
            <person name="Wall J.D."/>
            <person name="Kucken A.M."/>
            <person name="Gilmour C.C."/>
            <person name="Podar M."/>
            <person name="Brandt C.C."/>
            <person name="Teshima H."/>
            <person name="Detter J.C."/>
            <person name="Han C.S."/>
            <person name="Land M.L."/>
            <person name="Lucas S."/>
            <person name="Han J."/>
            <person name="Pennacchio L."/>
            <person name="Nolan M."/>
            <person name="Pitluck S."/>
            <person name="Woyke T."/>
            <person name="Goodwin L."/>
            <person name="Palumbo A.V."/>
            <person name="Elias D.A."/>
        </authorList>
    </citation>
    <scope>NUCLEOTIDE SEQUENCE [LARGE SCALE GENOMIC DNA]</scope>
    <source>
        <strain evidence="10 11">Walvis Bay</strain>
    </source>
</reference>
<evidence type="ECO:0000313" key="11">
    <source>
        <dbReference type="Proteomes" id="UP000007844"/>
    </source>
</evidence>
<feature type="domain" description="4Fe-4S ferredoxin-type" evidence="9">
    <location>
        <begin position="552"/>
        <end position="581"/>
    </location>
</feature>
<dbReference type="eggNOG" id="COG1148">
    <property type="taxonomic scope" value="Bacteria"/>
</dbReference>
<dbReference type="GO" id="GO:0046872">
    <property type="term" value="F:metal ion binding"/>
    <property type="evidence" value="ECO:0007669"/>
    <property type="project" value="UniProtKB-KW"/>
</dbReference>
<dbReference type="InterPro" id="IPR003813">
    <property type="entry name" value="MvhD/FlpD"/>
</dbReference>
<keyword evidence="5" id="KW-0274">FAD</keyword>
<dbReference type="SUPFAM" id="SSF51905">
    <property type="entry name" value="FAD/NAD(P)-binding domain"/>
    <property type="match status" value="1"/>
</dbReference>
<keyword evidence="7" id="KW-0408">Iron</keyword>
<keyword evidence="6" id="KW-0560">Oxidoreductase</keyword>